<evidence type="ECO:0000256" key="3">
    <source>
        <dbReference type="ARBA" id="ARBA00023002"/>
    </source>
</evidence>
<gene>
    <name evidence="8" type="ORF">N0V93_007926</name>
</gene>
<evidence type="ECO:0000313" key="9">
    <source>
        <dbReference type="Proteomes" id="UP001140453"/>
    </source>
</evidence>
<keyword evidence="7" id="KW-1133">Transmembrane helix</keyword>
<proteinExistence type="inferred from homology"/>
<keyword evidence="9" id="KW-1185">Reference proteome</keyword>
<dbReference type="InterPro" id="IPR001128">
    <property type="entry name" value="Cyt_P450"/>
</dbReference>
<evidence type="ECO:0000313" key="8">
    <source>
        <dbReference type="EMBL" id="KAJ4387337.1"/>
    </source>
</evidence>
<comment type="similarity">
    <text evidence="1">Belongs to the cytochrome P450 family.</text>
</comment>
<evidence type="ECO:0000256" key="4">
    <source>
        <dbReference type="ARBA" id="ARBA00023004"/>
    </source>
</evidence>
<accession>A0A9W8YL20</accession>
<keyword evidence="4 6" id="KW-0408">Iron</keyword>
<dbReference type="Pfam" id="PF00067">
    <property type="entry name" value="p450"/>
    <property type="match status" value="1"/>
</dbReference>
<keyword evidence="2 6" id="KW-0479">Metal-binding</keyword>
<evidence type="ECO:0008006" key="10">
    <source>
        <dbReference type="Google" id="ProtNLM"/>
    </source>
</evidence>
<dbReference type="PANTHER" id="PTHR46300">
    <property type="entry name" value="P450, PUTATIVE (EUROFUNG)-RELATED-RELATED"/>
    <property type="match status" value="1"/>
</dbReference>
<dbReference type="EMBL" id="JAPEVB010000005">
    <property type="protein sequence ID" value="KAJ4387337.1"/>
    <property type="molecule type" value="Genomic_DNA"/>
</dbReference>
<dbReference type="CDD" id="cd11065">
    <property type="entry name" value="CYP64-like"/>
    <property type="match status" value="1"/>
</dbReference>
<dbReference type="InterPro" id="IPR002401">
    <property type="entry name" value="Cyt_P450_E_grp-I"/>
</dbReference>
<comment type="cofactor">
    <cofactor evidence="6">
        <name>heme</name>
        <dbReference type="ChEBI" id="CHEBI:30413"/>
    </cofactor>
</comment>
<keyword evidence="6" id="KW-0349">Heme</keyword>
<dbReference type="SUPFAM" id="SSF48264">
    <property type="entry name" value="Cytochrome P450"/>
    <property type="match status" value="1"/>
</dbReference>
<feature type="transmembrane region" description="Helical" evidence="7">
    <location>
        <begin position="6"/>
        <end position="25"/>
    </location>
</feature>
<dbReference type="GO" id="GO:0020037">
    <property type="term" value="F:heme binding"/>
    <property type="evidence" value="ECO:0007669"/>
    <property type="project" value="InterPro"/>
</dbReference>
<dbReference type="GO" id="GO:0005506">
    <property type="term" value="F:iron ion binding"/>
    <property type="evidence" value="ECO:0007669"/>
    <property type="project" value="InterPro"/>
</dbReference>
<dbReference type="Proteomes" id="UP001140453">
    <property type="component" value="Unassembled WGS sequence"/>
</dbReference>
<reference evidence="8" key="1">
    <citation type="submission" date="2022-10" db="EMBL/GenBank/DDBJ databases">
        <title>Tapping the CABI collections for fungal endophytes: first genome assemblies for Collariella, Neodidymelliopsis, Ascochyta clinopodiicola, Didymella pomorum, Didymosphaeria variabile, Neocosmospora piperis and Neocucurbitaria cava.</title>
        <authorList>
            <person name="Hill R."/>
        </authorList>
    </citation>
    <scope>NUCLEOTIDE SEQUENCE</scope>
    <source>
        <strain evidence="8">IMI 355082</strain>
    </source>
</reference>
<dbReference type="GO" id="GO:0016705">
    <property type="term" value="F:oxidoreductase activity, acting on paired donors, with incorporation or reduction of molecular oxygen"/>
    <property type="evidence" value="ECO:0007669"/>
    <property type="project" value="InterPro"/>
</dbReference>
<dbReference type="InterPro" id="IPR036396">
    <property type="entry name" value="Cyt_P450_sf"/>
</dbReference>
<sequence>MFTPETAIPVAAGICAVLALILRLWELRRTGRRLNTYPPGPPTLPLIGNLHQIPQKKRHLQFEKWAREYGPVYSLMLGSKVVIVLSSDQAVKDLIDKKGVIYSSRPESYLAQDVISGGLRVLFMPNNEVWKMARKFTHRILGVTAARSYVPYQDLESKAMLLGFLENPREFINHLRRYTASLTTQMTFGFRTTSLEDPRFNEAFDLFDRESELIGSRTASLLDLIPALQRLPESLLPIKKEGRLIHERELSLFRRYYMNTKQGLKEGIAKPSICVDLVKIQKSENLSDDLAAYIGGSLLQAGSETTANILVGFIQAMVIFPEVAKQAQKELDRVCGDRLPSLNDFPSLPYIRACAKESLRWMPGFLLGVPHAVTQDDYYLGYHIPKDAMVILNVWAIHNDPQRHPSPRQFEPMRYIDDDQTSINAANNSDPNKRDHFVFGAGRRRCGGMHIADRSLFLAISRLLWAFDFSKAVDADTGEEITPDMNDLMEGNMVLPNPFPAKIVPRNAQKAQAVQDEWEEVSRLLDEQSQWQTVPEGLIWKDEQLTEISEMVS</sequence>
<evidence type="ECO:0000256" key="7">
    <source>
        <dbReference type="SAM" id="Phobius"/>
    </source>
</evidence>
<evidence type="ECO:0000256" key="6">
    <source>
        <dbReference type="PIRSR" id="PIRSR602401-1"/>
    </source>
</evidence>
<dbReference type="InterPro" id="IPR050364">
    <property type="entry name" value="Cytochrome_P450_fung"/>
</dbReference>
<protein>
    <recommendedName>
        <fullName evidence="10">Cytochrome P450</fullName>
    </recommendedName>
</protein>
<dbReference type="PANTHER" id="PTHR46300:SF2">
    <property type="entry name" value="CYTOCHROME P450 MONOOXYGENASE ALNH-RELATED"/>
    <property type="match status" value="1"/>
</dbReference>
<dbReference type="GO" id="GO:0004497">
    <property type="term" value="F:monooxygenase activity"/>
    <property type="evidence" value="ECO:0007669"/>
    <property type="project" value="UniProtKB-KW"/>
</dbReference>
<keyword evidence="3" id="KW-0560">Oxidoreductase</keyword>
<comment type="caution">
    <text evidence="8">The sequence shown here is derived from an EMBL/GenBank/DDBJ whole genome shotgun (WGS) entry which is preliminary data.</text>
</comment>
<evidence type="ECO:0000256" key="1">
    <source>
        <dbReference type="ARBA" id="ARBA00010617"/>
    </source>
</evidence>
<keyword evidence="5" id="KW-0503">Monooxygenase</keyword>
<keyword evidence="7" id="KW-0472">Membrane</keyword>
<dbReference type="Gene3D" id="1.10.630.10">
    <property type="entry name" value="Cytochrome P450"/>
    <property type="match status" value="1"/>
</dbReference>
<dbReference type="AlphaFoldDB" id="A0A9W8YL20"/>
<dbReference type="OrthoDB" id="1055148at2759"/>
<evidence type="ECO:0000256" key="2">
    <source>
        <dbReference type="ARBA" id="ARBA00022723"/>
    </source>
</evidence>
<name>A0A9W8YL20_9PEZI</name>
<dbReference type="PRINTS" id="PR00463">
    <property type="entry name" value="EP450I"/>
</dbReference>
<keyword evidence="7" id="KW-0812">Transmembrane</keyword>
<evidence type="ECO:0000256" key="5">
    <source>
        <dbReference type="ARBA" id="ARBA00023033"/>
    </source>
</evidence>
<organism evidence="8 9">
    <name type="scientific">Gnomoniopsis smithogilvyi</name>
    <dbReference type="NCBI Taxonomy" id="1191159"/>
    <lineage>
        <taxon>Eukaryota</taxon>
        <taxon>Fungi</taxon>
        <taxon>Dikarya</taxon>
        <taxon>Ascomycota</taxon>
        <taxon>Pezizomycotina</taxon>
        <taxon>Sordariomycetes</taxon>
        <taxon>Sordariomycetidae</taxon>
        <taxon>Diaporthales</taxon>
        <taxon>Gnomoniaceae</taxon>
        <taxon>Gnomoniopsis</taxon>
    </lineage>
</organism>
<feature type="binding site" description="axial binding residue" evidence="6">
    <location>
        <position position="446"/>
    </location>
    <ligand>
        <name>heme</name>
        <dbReference type="ChEBI" id="CHEBI:30413"/>
    </ligand>
    <ligandPart>
        <name>Fe</name>
        <dbReference type="ChEBI" id="CHEBI:18248"/>
    </ligandPart>
</feature>